<reference evidence="2" key="1">
    <citation type="submission" date="2021-11" db="EMBL/GenBank/DDBJ databases">
        <title>A Novel Adlercreutzia Species, isolated from a Allomyrina dichotoma larva feces.</title>
        <authorList>
            <person name="Suh M.K."/>
        </authorList>
    </citation>
    <scope>NUCLEOTIDE SEQUENCE</scope>
    <source>
        <strain evidence="2">JBNU-10</strain>
    </source>
</reference>
<comment type="caution">
    <text evidence="2">The sequence shown here is derived from an EMBL/GenBank/DDBJ whole genome shotgun (WGS) entry which is preliminary data.</text>
</comment>
<accession>A0ABS9WGF6</accession>
<dbReference type="Proteomes" id="UP001430755">
    <property type="component" value="Unassembled WGS sequence"/>
</dbReference>
<protein>
    <submittedName>
        <fullName evidence="2">RecX family transcriptional regulator</fullName>
    </submittedName>
</protein>
<evidence type="ECO:0000256" key="1">
    <source>
        <dbReference type="SAM" id="MobiDB-lite"/>
    </source>
</evidence>
<feature type="compositionally biased region" description="Low complexity" evidence="1">
    <location>
        <begin position="57"/>
        <end position="68"/>
    </location>
</feature>
<gene>
    <name evidence="2" type="ORF">LPT13_06230</name>
</gene>
<feature type="region of interest" description="Disordered" evidence="1">
    <location>
        <begin position="21"/>
        <end position="68"/>
    </location>
</feature>
<evidence type="ECO:0000313" key="3">
    <source>
        <dbReference type="Proteomes" id="UP001430755"/>
    </source>
</evidence>
<sequence length="219" mass="23451">MPSKADLIASLRADMEAIARGDAPAAEEASEEAPRRIGALPLDDDRVARGAGEAGEDAPAGEGTAGDAELTAERAFQKILRLAAAREQSTVRIRARLARDGWGEAEAEEALSRAVRAGAVDDRRYAEALVRMRIASGRGVEGVLAEVEDLGIDPWDLESYAEYRAAGDDADVDRALALLGRRPPRAKNQRDAAFRKLVQQGFGTATAATAARRWSESRQ</sequence>
<proteinExistence type="predicted"/>
<evidence type="ECO:0000313" key="2">
    <source>
        <dbReference type="EMBL" id="MCI2241946.1"/>
    </source>
</evidence>
<name>A0ABS9WGF6_9ACTN</name>
<dbReference type="InterPro" id="IPR036388">
    <property type="entry name" value="WH-like_DNA-bd_sf"/>
</dbReference>
<dbReference type="Gene3D" id="1.10.10.10">
    <property type="entry name" value="Winged helix-like DNA-binding domain superfamily/Winged helix DNA-binding domain"/>
    <property type="match status" value="1"/>
</dbReference>
<dbReference type="RefSeq" id="WP_242164693.1">
    <property type="nucleotide sequence ID" value="NZ_JAJMLW010000002.1"/>
</dbReference>
<dbReference type="EMBL" id="JAJMLW010000002">
    <property type="protein sequence ID" value="MCI2241946.1"/>
    <property type="molecule type" value="Genomic_DNA"/>
</dbReference>
<keyword evidence="3" id="KW-1185">Reference proteome</keyword>
<organism evidence="2 3">
    <name type="scientific">Adlercreutzia faecimuris</name>
    <dbReference type="NCBI Taxonomy" id="2897341"/>
    <lineage>
        <taxon>Bacteria</taxon>
        <taxon>Bacillati</taxon>
        <taxon>Actinomycetota</taxon>
        <taxon>Coriobacteriia</taxon>
        <taxon>Eggerthellales</taxon>
        <taxon>Eggerthellaceae</taxon>
        <taxon>Adlercreutzia</taxon>
    </lineage>
</organism>